<evidence type="ECO:0000256" key="3">
    <source>
        <dbReference type="ARBA" id="ARBA00022692"/>
    </source>
</evidence>
<keyword evidence="2" id="KW-0813">Transport</keyword>
<dbReference type="GO" id="GO:0016020">
    <property type="term" value="C:membrane"/>
    <property type="evidence" value="ECO:0007669"/>
    <property type="project" value="UniProtKB-SubCell"/>
</dbReference>
<dbReference type="Proteomes" id="UP000439903">
    <property type="component" value="Unassembled WGS sequence"/>
</dbReference>
<keyword evidence="4" id="KW-1133">Transmembrane helix</keyword>
<name>A0A8H4A671_GIGMA</name>
<keyword evidence="6" id="KW-0472">Membrane</keyword>
<dbReference type="InterPro" id="IPR044669">
    <property type="entry name" value="YneE/VCCN1/2-like"/>
</dbReference>
<keyword evidence="9" id="KW-1185">Reference proteome</keyword>
<evidence type="ECO:0000313" key="9">
    <source>
        <dbReference type="Proteomes" id="UP000439903"/>
    </source>
</evidence>
<keyword evidence="5" id="KW-0406">Ion transport</keyword>
<protein>
    <submittedName>
        <fullName evidence="8">Crinkler family protein</fullName>
    </submittedName>
</protein>
<comment type="caution">
    <text evidence="8">The sequence shown here is derived from an EMBL/GenBank/DDBJ whole genome shotgun (WGS) entry which is preliminary data.</text>
</comment>
<dbReference type="EMBL" id="WTPW01001506">
    <property type="protein sequence ID" value="KAF0431628.1"/>
    <property type="molecule type" value="Genomic_DNA"/>
</dbReference>
<accession>A0A8H4A671</accession>
<comment type="subcellular location">
    <subcellularLocation>
        <location evidence="1">Membrane</location>
        <topology evidence="1">Multi-pass membrane protein</topology>
    </subcellularLocation>
</comment>
<evidence type="ECO:0000256" key="2">
    <source>
        <dbReference type="ARBA" id="ARBA00022448"/>
    </source>
</evidence>
<dbReference type="OrthoDB" id="10630064at2759"/>
<evidence type="ECO:0000256" key="1">
    <source>
        <dbReference type="ARBA" id="ARBA00004141"/>
    </source>
</evidence>
<keyword evidence="3" id="KW-0812">Transmembrane</keyword>
<evidence type="ECO:0000256" key="5">
    <source>
        <dbReference type="ARBA" id="ARBA00023065"/>
    </source>
</evidence>
<dbReference type="GO" id="GO:0006811">
    <property type="term" value="P:monoatomic ion transport"/>
    <property type="evidence" value="ECO:0007669"/>
    <property type="project" value="UniProtKB-KW"/>
</dbReference>
<feature type="compositionally biased region" description="Polar residues" evidence="7">
    <location>
        <begin position="40"/>
        <end position="59"/>
    </location>
</feature>
<evidence type="ECO:0000313" key="8">
    <source>
        <dbReference type="EMBL" id="KAF0431628.1"/>
    </source>
</evidence>
<feature type="region of interest" description="Disordered" evidence="7">
    <location>
        <begin position="38"/>
        <end position="72"/>
    </location>
</feature>
<dbReference type="Pfam" id="PF25539">
    <property type="entry name" value="Bestrophin_2"/>
    <property type="match status" value="1"/>
</dbReference>
<sequence length="153" mass="18031">MTIIIFAVERVSAEIEKPFGYDPNDVYIDELCRKSHKCKQNTSKENNQPSLKRSNTADNSIKENEQPKQKSKLTYSQWTFKKIYKLYNIDEEKDSLLFSFPLLKCKYVDLNDEKSQAAIKNLVKELNSQYRAIPIKNEASRCLYVHYYSHFLC</sequence>
<reference evidence="8 9" key="1">
    <citation type="journal article" date="2019" name="Environ. Microbiol.">
        <title>At the nexus of three kingdoms: the genome of the mycorrhizal fungus Gigaspora margarita provides insights into plant, endobacterial and fungal interactions.</title>
        <authorList>
            <person name="Venice F."/>
            <person name="Ghignone S."/>
            <person name="Salvioli di Fossalunga A."/>
            <person name="Amselem J."/>
            <person name="Novero M."/>
            <person name="Xianan X."/>
            <person name="Sedzielewska Toro K."/>
            <person name="Morin E."/>
            <person name="Lipzen A."/>
            <person name="Grigoriev I.V."/>
            <person name="Henrissat B."/>
            <person name="Martin F.M."/>
            <person name="Bonfante P."/>
        </authorList>
    </citation>
    <scope>NUCLEOTIDE SEQUENCE [LARGE SCALE GENOMIC DNA]</scope>
    <source>
        <strain evidence="8 9">BEG34</strain>
    </source>
</reference>
<dbReference type="AlphaFoldDB" id="A0A8H4A671"/>
<gene>
    <name evidence="8" type="ORF">F8M41_005366</name>
</gene>
<evidence type="ECO:0000256" key="6">
    <source>
        <dbReference type="ARBA" id="ARBA00023136"/>
    </source>
</evidence>
<organism evidence="8 9">
    <name type="scientific">Gigaspora margarita</name>
    <dbReference type="NCBI Taxonomy" id="4874"/>
    <lineage>
        <taxon>Eukaryota</taxon>
        <taxon>Fungi</taxon>
        <taxon>Fungi incertae sedis</taxon>
        <taxon>Mucoromycota</taxon>
        <taxon>Glomeromycotina</taxon>
        <taxon>Glomeromycetes</taxon>
        <taxon>Diversisporales</taxon>
        <taxon>Gigasporaceae</taxon>
        <taxon>Gigaspora</taxon>
    </lineage>
</organism>
<proteinExistence type="predicted"/>
<evidence type="ECO:0000256" key="4">
    <source>
        <dbReference type="ARBA" id="ARBA00022989"/>
    </source>
</evidence>
<evidence type="ECO:0000256" key="7">
    <source>
        <dbReference type="SAM" id="MobiDB-lite"/>
    </source>
</evidence>